<evidence type="ECO:0008006" key="3">
    <source>
        <dbReference type="Google" id="ProtNLM"/>
    </source>
</evidence>
<dbReference type="Proteomes" id="UP001529343">
    <property type="component" value="Unassembled WGS sequence"/>
</dbReference>
<evidence type="ECO:0000313" key="2">
    <source>
        <dbReference type="Proteomes" id="UP001529343"/>
    </source>
</evidence>
<dbReference type="EMBL" id="JAUDDW010000006">
    <property type="protein sequence ID" value="MDM8266144.1"/>
    <property type="molecule type" value="Genomic_DNA"/>
</dbReference>
<protein>
    <recommendedName>
        <fullName evidence="3">DUF771 domain-containing protein</fullName>
    </recommendedName>
</protein>
<organism evidence="1 2">
    <name type="scientific">Limosilactobacillus pontis</name>
    <dbReference type="NCBI Taxonomy" id="35787"/>
    <lineage>
        <taxon>Bacteria</taxon>
        <taxon>Bacillati</taxon>
        <taxon>Bacillota</taxon>
        <taxon>Bacilli</taxon>
        <taxon>Lactobacillales</taxon>
        <taxon>Lactobacillaceae</taxon>
        <taxon>Limosilactobacillus</taxon>
    </lineage>
</organism>
<evidence type="ECO:0000313" key="1">
    <source>
        <dbReference type="EMBL" id="MDM8266144.1"/>
    </source>
</evidence>
<comment type="caution">
    <text evidence="1">The sequence shown here is derived from an EMBL/GenBank/DDBJ whole genome shotgun (WGS) entry which is preliminary data.</text>
</comment>
<reference evidence="2" key="1">
    <citation type="submission" date="2023-06" db="EMBL/GenBank/DDBJ databases">
        <title>Identification and characterization of horizontal gene transfer across gut microbiota members of farm animals based on homology search.</title>
        <authorList>
            <person name="Zeman M."/>
            <person name="Kubasova T."/>
            <person name="Jahodarova E."/>
            <person name="Nykrynova M."/>
            <person name="Rychlik I."/>
        </authorList>
    </citation>
    <scope>NUCLEOTIDE SEQUENCE [LARGE SCALE GENOMIC DNA]</scope>
    <source>
        <strain evidence="2">161_Gplus</strain>
    </source>
</reference>
<gene>
    <name evidence="1" type="ORF">QUW44_03010</name>
</gene>
<dbReference type="RefSeq" id="WP_289585856.1">
    <property type="nucleotide sequence ID" value="NZ_JAUDDW010000006.1"/>
</dbReference>
<accession>A0ABT7UWT0</accession>
<name>A0ABT7UWT0_9LACO</name>
<keyword evidence="2" id="KW-1185">Reference proteome</keyword>
<sequence>MTSKDLMTIMKNNHVTIDQEKKGETADVFEIDDHRFGYLDRYGNLYLNEYGEEKTRPLSLGKHFFGRWIHRAAEGFRTNLRRLDKWQAA</sequence>
<proteinExistence type="predicted"/>